<comment type="caution">
    <text evidence="1">The sequence shown here is derived from an EMBL/GenBank/DDBJ whole genome shotgun (WGS) entry which is preliminary data.</text>
</comment>
<accession>A0A4Z1HR31</accession>
<organism evidence="1 2">
    <name type="scientific">Botryotinia narcissicola</name>
    <dbReference type="NCBI Taxonomy" id="278944"/>
    <lineage>
        <taxon>Eukaryota</taxon>
        <taxon>Fungi</taxon>
        <taxon>Dikarya</taxon>
        <taxon>Ascomycota</taxon>
        <taxon>Pezizomycotina</taxon>
        <taxon>Leotiomycetes</taxon>
        <taxon>Helotiales</taxon>
        <taxon>Sclerotiniaceae</taxon>
        <taxon>Botryotinia</taxon>
    </lineage>
</organism>
<sequence length="211" mass="23872">MISGDTPLAWDLVFDTVTVTISYPDFFSENFEEKLLDIHFTKVLYRLVFGTLTGVFDPVEQYESWMSRILLREWERSTSKDESSDAWKGISLSTLRGRAALRFEHYDRPIQNDTLRRDHDDQFTGEERNIFATSKSYFGIGACGKNEPGSPSAVQVNGKIAIIPVSEQPLILRLCGSEEDKVVGPSLIPGLEMDESVKVEKKKPMEVTCIL</sequence>
<keyword evidence="2" id="KW-1185">Reference proteome</keyword>
<proteinExistence type="predicted"/>
<dbReference type="EMBL" id="PQXJ01000360">
    <property type="protein sequence ID" value="TGO51314.1"/>
    <property type="molecule type" value="Genomic_DNA"/>
</dbReference>
<dbReference type="OrthoDB" id="3553147at2759"/>
<dbReference type="AlphaFoldDB" id="A0A4Z1HR31"/>
<reference evidence="1 2" key="1">
    <citation type="submission" date="2017-12" db="EMBL/GenBank/DDBJ databases">
        <title>Comparative genomics of Botrytis spp.</title>
        <authorList>
            <person name="Valero-Jimenez C.A."/>
            <person name="Tapia P."/>
            <person name="Veloso J."/>
            <person name="Silva-Moreno E."/>
            <person name="Staats M."/>
            <person name="Valdes J.H."/>
            <person name="Van Kan J.A.L."/>
        </authorList>
    </citation>
    <scope>NUCLEOTIDE SEQUENCE [LARGE SCALE GENOMIC DNA]</scope>
    <source>
        <strain evidence="1 2">MUCL2120</strain>
    </source>
</reference>
<protein>
    <submittedName>
        <fullName evidence="1">Uncharacterized protein</fullName>
    </submittedName>
</protein>
<dbReference type="Proteomes" id="UP000297452">
    <property type="component" value="Unassembled WGS sequence"/>
</dbReference>
<dbReference type="STRING" id="278944.A0A4Z1HR31"/>
<evidence type="ECO:0000313" key="1">
    <source>
        <dbReference type="EMBL" id="TGO51314.1"/>
    </source>
</evidence>
<gene>
    <name evidence="1" type="ORF">BOTNAR_0360g00050</name>
</gene>
<name>A0A4Z1HR31_9HELO</name>
<evidence type="ECO:0000313" key="2">
    <source>
        <dbReference type="Proteomes" id="UP000297452"/>
    </source>
</evidence>